<protein>
    <submittedName>
        <fullName evidence="9">Sigma-54-dependent Fis family transcriptional regulator</fullName>
    </submittedName>
</protein>
<evidence type="ECO:0000256" key="1">
    <source>
        <dbReference type="ARBA" id="ARBA00022741"/>
    </source>
</evidence>
<dbReference type="InterPro" id="IPR025943">
    <property type="entry name" value="Sigma_54_int_dom_ATP-bd_2"/>
</dbReference>
<dbReference type="RefSeq" id="WP_243066371.1">
    <property type="nucleotide sequence ID" value="NZ_JAIVFK010000034.1"/>
</dbReference>
<dbReference type="InterPro" id="IPR027417">
    <property type="entry name" value="P-loop_NTPase"/>
</dbReference>
<keyword evidence="5" id="KW-0238">DNA-binding</keyword>
<dbReference type="PROSITE" id="PS00675">
    <property type="entry name" value="SIGMA54_INTERACT_1"/>
    <property type="match status" value="1"/>
</dbReference>
<evidence type="ECO:0000256" key="4">
    <source>
        <dbReference type="ARBA" id="ARBA00023015"/>
    </source>
</evidence>
<dbReference type="Gene3D" id="3.40.50.300">
    <property type="entry name" value="P-loop containing nucleotide triphosphate hydrolases"/>
    <property type="match status" value="1"/>
</dbReference>
<reference evidence="9" key="1">
    <citation type="journal article" date="2022" name="ISME J.">
        <title>Identification of active gaseous-alkane degraders at natural gas seeps.</title>
        <authorList>
            <person name="Farhan Ul Haque M."/>
            <person name="Hernandez M."/>
            <person name="Crombie A.T."/>
            <person name="Murrell J.C."/>
        </authorList>
    </citation>
    <scope>NUCLEOTIDE SEQUENCE</scope>
    <source>
        <strain evidence="9">PC2</strain>
    </source>
</reference>
<dbReference type="Gene3D" id="3.30.1380.20">
    <property type="entry name" value="Trafficking protein particle complex subunit 3"/>
    <property type="match status" value="1"/>
</dbReference>
<dbReference type="Gene3D" id="1.10.8.60">
    <property type="match status" value="1"/>
</dbReference>
<evidence type="ECO:0000256" key="5">
    <source>
        <dbReference type="ARBA" id="ARBA00023125"/>
    </source>
</evidence>
<dbReference type="InterPro" id="IPR003593">
    <property type="entry name" value="AAA+_ATPase"/>
</dbReference>
<keyword evidence="7" id="KW-0804">Transcription</keyword>
<dbReference type="CDD" id="cd00009">
    <property type="entry name" value="AAA"/>
    <property type="match status" value="1"/>
</dbReference>
<dbReference type="Pfam" id="PF02830">
    <property type="entry name" value="V4R"/>
    <property type="match status" value="1"/>
</dbReference>
<dbReference type="InterPro" id="IPR004096">
    <property type="entry name" value="V4R"/>
</dbReference>
<dbReference type="Pfam" id="PF25601">
    <property type="entry name" value="AAA_lid_14"/>
    <property type="match status" value="1"/>
</dbReference>
<accession>A0ABS9Z405</accession>
<evidence type="ECO:0000256" key="2">
    <source>
        <dbReference type="ARBA" id="ARBA00022840"/>
    </source>
</evidence>
<name>A0ABS9Z405_9HYPH</name>
<dbReference type="InterPro" id="IPR025944">
    <property type="entry name" value="Sigma_54_int_dom_CS"/>
</dbReference>
<dbReference type="SUPFAM" id="SSF52540">
    <property type="entry name" value="P-loop containing nucleoside triphosphate hydrolases"/>
    <property type="match status" value="1"/>
</dbReference>
<keyword evidence="10" id="KW-1185">Reference proteome</keyword>
<dbReference type="Proteomes" id="UP001139104">
    <property type="component" value="Unassembled WGS sequence"/>
</dbReference>
<feature type="domain" description="Sigma-54 factor interaction" evidence="8">
    <location>
        <begin position="240"/>
        <end position="469"/>
    </location>
</feature>
<gene>
    <name evidence="9" type="ORF">K2U94_06210</name>
</gene>
<sequence length="580" mass="63172">MHNAEKNNSWRPARTASAVQQLRRLLRFRQDEGQIWLGEHRMVLLHAEHLRGLRAELIATLGSRRTQGILFRMGFASGRSDAALVRSLLPEADIETLLHLGPEMHGLQGVVVGSVDKIEFDVAKGHFFCDGSWRKSWESESQLEQFGETFESACFSQTGYASGYATALLGELIVFKEIACMSCGAPVCRIVGRPAAAWGEDDPFVKLLEPHNVGAELIELREQVAELSKQLNVRREQGELIGASKKFCDTLRLLAKAAPSTVTILLTGETGVGKEAFARWVHTNSSRAKGPFVAVNCGAIPEELLESELFGAEAGAYTGSKTARPGRFERADGGTILLDELGELSPAAQVKLLRVLQTGEVERLGGVKTRLVDVRIIAATNANLQEAVAERRFRSDLFYRLNTFPVHVAPLRERRADILPLVDFFLAKAQAKHGKSVSGLSDMAANSLVGHDWPGNVRELENLIERGVLLAPEGGEIGVEHLGLTPATSHRDAIFDQDGLLCEAAASDGDCVDIALTQMKSLDALEKTLIERSLTKSRGNVAAAARMLGLSRAQLDYRIKANGICIARESQTAGKARSKN</sequence>
<dbReference type="Gene3D" id="1.10.10.60">
    <property type="entry name" value="Homeodomain-like"/>
    <property type="match status" value="1"/>
</dbReference>
<dbReference type="PROSITE" id="PS00688">
    <property type="entry name" value="SIGMA54_INTERACT_3"/>
    <property type="match status" value="1"/>
</dbReference>
<evidence type="ECO:0000313" key="10">
    <source>
        <dbReference type="Proteomes" id="UP001139104"/>
    </source>
</evidence>
<evidence type="ECO:0000313" key="9">
    <source>
        <dbReference type="EMBL" id="MCI4682353.1"/>
    </source>
</evidence>
<evidence type="ECO:0000256" key="6">
    <source>
        <dbReference type="ARBA" id="ARBA00023159"/>
    </source>
</evidence>
<dbReference type="SMART" id="SM00989">
    <property type="entry name" value="V4R"/>
    <property type="match status" value="1"/>
</dbReference>
<dbReference type="InterPro" id="IPR010523">
    <property type="entry name" value="XylR_N"/>
</dbReference>
<dbReference type="InterPro" id="IPR025662">
    <property type="entry name" value="Sigma_54_int_dom_ATP-bd_1"/>
</dbReference>
<dbReference type="Pfam" id="PF02954">
    <property type="entry name" value="HTH_8"/>
    <property type="match status" value="1"/>
</dbReference>
<evidence type="ECO:0000256" key="7">
    <source>
        <dbReference type="ARBA" id="ARBA00023163"/>
    </source>
</evidence>
<dbReference type="SMART" id="SM00382">
    <property type="entry name" value="AAA"/>
    <property type="match status" value="1"/>
</dbReference>
<dbReference type="SUPFAM" id="SSF111126">
    <property type="entry name" value="Ligand-binding domain in the NO signalling and Golgi transport"/>
    <property type="match status" value="1"/>
</dbReference>
<keyword evidence="6" id="KW-0010">Activator</keyword>
<keyword evidence="1" id="KW-0547">Nucleotide-binding</keyword>
<dbReference type="SUPFAM" id="SSF46689">
    <property type="entry name" value="Homeodomain-like"/>
    <property type="match status" value="1"/>
</dbReference>
<organism evidence="9 10">
    <name type="scientific">Candidatus Rhodoblastus alkanivorans</name>
    <dbReference type="NCBI Taxonomy" id="2954117"/>
    <lineage>
        <taxon>Bacteria</taxon>
        <taxon>Pseudomonadati</taxon>
        <taxon>Pseudomonadota</taxon>
        <taxon>Alphaproteobacteria</taxon>
        <taxon>Hyphomicrobiales</taxon>
        <taxon>Rhodoblastaceae</taxon>
        <taxon>Rhodoblastus</taxon>
    </lineage>
</organism>
<evidence type="ECO:0000256" key="3">
    <source>
        <dbReference type="ARBA" id="ARBA00023012"/>
    </source>
</evidence>
<proteinExistence type="predicted"/>
<dbReference type="InterPro" id="IPR058031">
    <property type="entry name" value="AAA_lid_NorR"/>
</dbReference>
<dbReference type="PRINTS" id="PR01590">
    <property type="entry name" value="HTHFIS"/>
</dbReference>
<dbReference type="InterPro" id="IPR002197">
    <property type="entry name" value="HTH_Fis"/>
</dbReference>
<dbReference type="Pfam" id="PF06505">
    <property type="entry name" value="XylR_N"/>
    <property type="match status" value="1"/>
</dbReference>
<evidence type="ECO:0000259" key="8">
    <source>
        <dbReference type="PROSITE" id="PS50045"/>
    </source>
</evidence>
<dbReference type="Pfam" id="PF00158">
    <property type="entry name" value="Sigma54_activat"/>
    <property type="match status" value="1"/>
</dbReference>
<keyword evidence="3" id="KW-0902">Two-component regulatory system</keyword>
<dbReference type="PROSITE" id="PS00676">
    <property type="entry name" value="SIGMA54_INTERACT_2"/>
    <property type="match status" value="1"/>
</dbReference>
<dbReference type="InterPro" id="IPR009057">
    <property type="entry name" value="Homeodomain-like_sf"/>
</dbReference>
<keyword evidence="4" id="KW-0805">Transcription regulation</keyword>
<dbReference type="PROSITE" id="PS50045">
    <property type="entry name" value="SIGMA54_INTERACT_4"/>
    <property type="match status" value="1"/>
</dbReference>
<comment type="caution">
    <text evidence="9">The sequence shown here is derived from an EMBL/GenBank/DDBJ whole genome shotgun (WGS) entry which is preliminary data.</text>
</comment>
<keyword evidence="2" id="KW-0067">ATP-binding</keyword>
<dbReference type="InterPro" id="IPR024096">
    <property type="entry name" value="NO_sig/Golgi_transp_ligand-bd"/>
</dbReference>
<dbReference type="InterPro" id="IPR002078">
    <property type="entry name" value="Sigma_54_int"/>
</dbReference>
<dbReference type="PANTHER" id="PTHR32071">
    <property type="entry name" value="TRANSCRIPTIONAL REGULATORY PROTEIN"/>
    <property type="match status" value="1"/>
</dbReference>
<dbReference type="EMBL" id="JAIVFP010000001">
    <property type="protein sequence ID" value="MCI4682353.1"/>
    <property type="molecule type" value="Genomic_DNA"/>
</dbReference>